<evidence type="ECO:0000313" key="7">
    <source>
        <dbReference type="EMBL" id="ATZ46033.1"/>
    </source>
</evidence>
<evidence type="ECO:0000256" key="2">
    <source>
        <dbReference type="ARBA" id="ARBA00006921"/>
    </source>
</evidence>
<dbReference type="EMBL" id="CP009805">
    <property type="protein sequence ID" value="ATZ46033.1"/>
    <property type="molecule type" value="Genomic_DNA"/>
</dbReference>
<dbReference type="InterPro" id="IPR007274">
    <property type="entry name" value="Cop_transporter"/>
</dbReference>
<keyword evidence="4 6" id="KW-1133">Transmembrane helix</keyword>
<comment type="similarity">
    <text evidence="2 6">Belongs to the copper transporter (Ctr) (TC 1.A.56) family. SLC31A subfamily.</text>
</comment>
<gene>
    <name evidence="7" type="primary">Bcctr1</name>
    <name evidence="7" type="ORF">BCIN_01g07100</name>
</gene>
<dbReference type="GeneID" id="5441825"/>
<protein>
    <recommendedName>
        <fullName evidence="6">Copper transport protein</fullName>
    </recommendedName>
</protein>
<keyword evidence="8" id="KW-1185">Reference proteome</keyword>
<comment type="subcellular location">
    <subcellularLocation>
        <location evidence="1 6">Membrane</location>
        <topology evidence="1 6">Multi-pass membrane protein</topology>
    </subcellularLocation>
</comment>
<evidence type="ECO:0000256" key="3">
    <source>
        <dbReference type="ARBA" id="ARBA00022692"/>
    </source>
</evidence>
<dbReference type="OMA" id="ENATVCC"/>
<evidence type="ECO:0000256" key="5">
    <source>
        <dbReference type="ARBA" id="ARBA00023136"/>
    </source>
</evidence>
<dbReference type="GO" id="GO:0016020">
    <property type="term" value="C:membrane"/>
    <property type="evidence" value="ECO:0007669"/>
    <property type="project" value="UniProtKB-SubCell"/>
</dbReference>
<name>A0A384J673_BOTFB</name>
<dbReference type="VEuPathDB" id="FungiDB:Bcin01g07100"/>
<dbReference type="KEGG" id="bfu:BCIN_01g07100"/>
<evidence type="ECO:0000256" key="6">
    <source>
        <dbReference type="RuleBase" id="RU367022"/>
    </source>
</evidence>
<sequence>MDMGTSSMDMGGAMATATATGTMAAESTAAAMDMGGGCQISMLWNWYTIDSCFISSTWKITSNGMFAGSCIGVILLVMSLEFLRRASREYDRYIVRQARNQLQHITSDVAIAIDPKINGPGPDSTQTVVTSQNNTQTFRPHLLQQTIRAFFHMMQFAVAYFVMLLAMYYNGYIIISIIIGAFLGAFVFSWEPIDLRPNVNEEATVCCG</sequence>
<keyword evidence="3 6" id="KW-0812">Transmembrane</keyword>
<dbReference type="PANTHER" id="PTHR12483:SF73">
    <property type="entry name" value="COPPER TRANSPORT PROTEIN CTR3"/>
    <property type="match status" value="1"/>
</dbReference>
<dbReference type="AlphaFoldDB" id="A0A384J673"/>
<dbReference type="GO" id="GO:0005375">
    <property type="term" value="F:copper ion transmembrane transporter activity"/>
    <property type="evidence" value="ECO:0007669"/>
    <property type="project" value="UniProtKB-UniRule"/>
</dbReference>
<keyword evidence="6" id="KW-0406">Ion transport</keyword>
<accession>A0A384J673</accession>
<feature type="transmembrane region" description="Helical" evidence="6">
    <location>
        <begin position="65"/>
        <end position="83"/>
    </location>
</feature>
<proteinExistence type="inferred from homology"/>
<dbReference type="Pfam" id="PF04145">
    <property type="entry name" value="Ctr"/>
    <property type="match status" value="1"/>
</dbReference>
<evidence type="ECO:0000256" key="4">
    <source>
        <dbReference type="ARBA" id="ARBA00022989"/>
    </source>
</evidence>
<reference evidence="7 8" key="1">
    <citation type="journal article" date="2011" name="PLoS Genet.">
        <title>Genomic analysis of the necrotrophic fungal pathogens Sclerotinia sclerotiorum and Botrytis cinerea.</title>
        <authorList>
            <person name="Amselem J."/>
            <person name="Cuomo C.A."/>
            <person name="van Kan J.A."/>
            <person name="Viaud M."/>
            <person name="Benito E.P."/>
            <person name="Couloux A."/>
            <person name="Coutinho P.M."/>
            <person name="de Vries R.P."/>
            <person name="Dyer P.S."/>
            <person name="Fillinger S."/>
            <person name="Fournier E."/>
            <person name="Gout L."/>
            <person name="Hahn M."/>
            <person name="Kohn L."/>
            <person name="Lapalu N."/>
            <person name="Plummer K.M."/>
            <person name="Pradier J.M."/>
            <person name="Quevillon E."/>
            <person name="Sharon A."/>
            <person name="Simon A."/>
            <person name="ten Have A."/>
            <person name="Tudzynski B."/>
            <person name="Tudzynski P."/>
            <person name="Wincker P."/>
            <person name="Andrew M."/>
            <person name="Anthouard V."/>
            <person name="Beever R.E."/>
            <person name="Beffa R."/>
            <person name="Benoit I."/>
            <person name="Bouzid O."/>
            <person name="Brault B."/>
            <person name="Chen Z."/>
            <person name="Choquer M."/>
            <person name="Collemare J."/>
            <person name="Cotton P."/>
            <person name="Danchin E.G."/>
            <person name="Da Silva C."/>
            <person name="Gautier A."/>
            <person name="Giraud C."/>
            <person name="Giraud T."/>
            <person name="Gonzalez C."/>
            <person name="Grossetete S."/>
            <person name="Guldener U."/>
            <person name="Henrissat B."/>
            <person name="Howlett B.J."/>
            <person name="Kodira C."/>
            <person name="Kretschmer M."/>
            <person name="Lappartient A."/>
            <person name="Leroch M."/>
            <person name="Levis C."/>
            <person name="Mauceli E."/>
            <person name="Neuveglise C."/>
            <person name="Oeser B."/>
            <person name="Pearson M."/>
            <person name="Poulain J."/>
            <person name="Poussereau N."/>
            <person name="Quesneville H."/>
            <person name="Rascle C."/>
            <person name="Schumacher J."/>
            <person name="Segurens B."/>
            <person name="Sexton A."/>
            <person name="Silva E."/>
            <person name="Sirven C."/>
            <person name="Soanes D.M."/>
            <person name="Talbot N.J."/>
            <person name="Templeton M."/>
            <person name="Yandava C."/>
            <person name="Yarden O."/>
            <person name="Zeng Q."/>
            <person name="Rollins J.A."/>
            <person name="Lebrun M.H."/>
            <person name="Dickman M."/>
        </authorList>
    </citation>
    <scope>NUCLEOTIDE SEQUENCE [LARGE SCALE GENOMIC DNA]</scope>
    <source>
        <strain evidence="7 8">B05.10</strain>
    </source>
</reference>
<dbReference type="Proteomes" id="UP000001798">
    <property type="component" value="Chromosome 1"/>
</dbReference>
<keyword evidence="6" id="KW-0187">Copper transport</keyword>
<evidence type="ECO:0000313" key="8">
    <source>
        <dbReference type="Proteomes" id="UP000001798"/>
    </source>
</evidence>
<keyword evidence="5 6" id="KW-0472">Membrane</keyword>
<dbReference type="PANTHER" id="PTHR12483">
    <property type="entry name" value="SOLUTE CARRIER FAMILY 31 COPPER TRANSPORTERS"/>
    <property type="match status" value="1"/>
</dbReference>
<reference evidence="7 8" key="3">
    <citation type="journal article" date="2017" name="Mol. Plant Pathol.">
        <title>A gapless genome sequence of the fungus Botrytis cinerea.</title>
        <authorList>
            <person name="Van Kan J.A."/>
            <person name="Stassen J.H."/>
            <person name="Mosbach A."/>
            <person name="Van Der Lee T.A."/>
            <person name="Faino L."/>
            <person name="Farmer A.D."/>
            <person name="Papasotiriou D.G."/>
            <person name="Zhou S."/>
            <person name="Seidl M.F."/>
            <person name="Cottam E."/>
            <person name="Edel D."/>
            <person name="Hahn M."/>
            <person name="Schwartz D.C."/>
            <person name="Dietrich R.A."/>
            <person name="Widdison S."/>
            <person name="Scalliet G."/>
        </authorList>
    </citation>
    <scope>NUCLEOTIDE SEQUENCE [LARGE SCALE GENOMIC DNA]</scope>
    <source>
        <strain evidence="7 8">B05.10</strain>
    </source>
</reference>
<keyword evidence="6" id="KW-0186">Copper</keyword>
<evidence type="ECO:0000256" key="1">
    <source>
        <dbReference type="ARBA" id="ARBA00004141"/>
    </source>
</evidence>
<dbReference type="OrthoDB" id="161814at2759"/>
<feature type="transmembrane region" description="Helical" evidence="6">
    <location>
        <begin position="172"/>
        <end position="190"/>
    </location>
</feature>
<keyword evidence="6" id="KW-0813">Transport</keyword>
<dbReference type="RefSeq" id="XP_001561177.1">
    <property type="nucleotide sequence ID" value="XM_001561127.2"/>
</dbReference>
<reference evidence="7 8" key="2">
    <citation type="journal article" date="2012" name="Eukaryot. Cell">
        <title>Genome update of Botrytis cinerea strains B05.10 and T4.</title>
        <authorList>
            <person name="Staats M."/>
            <person name="van Kan J.A."/>
        </authorList>
    </citation>
    <scope>NUCLEOTIDE SEQUENCE [LARGE SCALE GENOMIC DNA]</scope>
    <source>
        <strain evidence="7 8">B05.10</strain>
    </source>
</reference>
<organism evidence="7 8">
    <name type="scientific">Botryotinia fuckeliana (strain B05.10)</name>
    <name type="common">Noble rot fungus</name>
    <name type="synonym">Botrytis cinerea</name>
    <dbReference type="NCBI Taxonomy" id="332648"/>
    <lineage>
        <taxon>Eukaryota</taxon>
        <taxon>Fungi</taxon>
        <taxon>Dikarya</taxon>
        <taxon>Ascomycota</taxon>
        <taxon>Pezizomycotina</taxon>
        <taxon>Leotiomycetes</taxon>
        <taxon>Helotiales</taxon>
        <taxon>Sclerotiniaceae</taxon>
        <taxon>Botrytis</taxon>
    </lineage>
</organism>